<evidence type="ECO:0000313" key="6">
    <source>
        <dbReference type="Proteomes" id="UP000095280"/>
    </source>
</evidence>
<dbReference type="InterPro" id="IPR051426">
    <property type="entry name" value="Peflin/Sorcin_CaBP"/>
</dbReference>
<keyword evidence="3" id="KW-0479">Metal-binding</keyword>
<protein>
    <submittedName>
        <fullName evidence="7">EF-hand domain-containing protein</fullName>
    </submittedName>
</protein>
<evidence type="ECO:0000256" key="2">
    <source>
        <dbReference type="ARBA" id="ARBA00022490"/>
    </source>
</evidence>
<keyword evidence="6" id="KW-1185">Reference proteome</keyword>
<dbReference type="PANTHER" id="PTHR46212">
    <property type="entry name" value="PEFLIN"/>
    <property type="match status" value="1"/>
</dbReference>
<comment type="subcellular location">
    <subcellularLocation>
        <location evidence="1">Cytoplasm</location>
    </subcellularLocation>
</comment>
<organism evidence="6 7">
    <name type="scientific">Macrostomum lignano</name>
    <dbReference type="NCBI Taxonomy" id="282301"/>
    <lineage>
        <taxon>Eukaryota</taxon>
        <taxon>Metazoa</taxon>
        <taxon>Spiralia</taxon>
        <taxon>Lophotrochozoa</taxon>
        <taxon>Platyhelminthes</taxon>
        <taxon>Rhabditophora</taxon>
        <taxon>Macrostomorpha</taxon>
        <taxon>Macrostomida</taxon>
        <taxon>Macrostomidae</taxon>
        <taxon>Macrostomum</taxon>
    </lineage>
</organism>
<dbReference type="AlphaFoldDB" id="A0A1I8FMU7"/>
<name>A0A1I8FMU7_9PLAT</name>
<dbReference type="Proteomes" id="UP000095280">
    <property type="component" value="Unplaced"/>
</dbReference>
<dbReference type="PANTHER" id="PTHR46212:SF9">
    <property type="entry name" value="PROGRAMMED CELL DEATH PROTEIN 6"/>
    <property type="match status" value="1"/>
</dbReference>
<evidence type="ECO:0000256" key="4">
    <source>
        <dbReference type="ARBA" id="ARBA00022737"/>
    </source>
</evidence>
<keyword evidence="5" id="KW-0106">Calcium</keyword>
<evidence type="ECO:0000256" key="1">
    <source>
        <dbReference type="ARBA" id="ARBA00004496"/>
    </source>
</evidence>
<dbReference type="Gene3D" id="1.10.238.10">
    <property type="entry name" value="EF-hand"/>
    <property type="match status" value="1"/>
</dbReference>
<evidence type="ECO:0000313" key="7">
    <source>
        <dbReference type="WBParaSite" id="maker-unitig_39359-snap-gene-0.0-mRNA-1"/>
    </source>
</evidence>
<sequence>QQQLWDIFQRIDKDRSGSINCVVANCLSNGTWTPFNPETVRLMISMFDRNQSASISIHFQQLWRYITDWQNTFRTYDRATTNRHELKPLLTTFGYRYPIRLHHNLLIRKFDRRTGRATIFSTIFICKLLACSLHCCITPAFAQKDVQRNGGLLSTI</sequence>
<keyword evidence="2" id="KW-0963">Cytoplasm</keyword>
<dbReference type="WBParaSite" id="maker-unitig_39359-snap-gene-0.0-mRNA-1">
    <property type="protein sequence ID" value="maker-unitig_39359-snap-gene-0.0-mRNA-1"/>
    <property type="gene ID" value="maker-unitig_39359-snap-gene-0.0"/>
</dbReference>
<dbReference type="InterPro" id="IPR011992">
    <property type="entry name" value="EF-hand-dom_pair"/>
</dbReference>
<accession>A0A1I8FMU7</accession>
<dbReference type="SUPFAM" id="SSF47473">
    <property type="entry name" value="EF-hand"/>
    <property type="match status" value="1"/>
</dbReference>
<evidence type="ECO:0000256" key="5">
    <source>
        <dbReference type="ARBA" id="ARBA00022837"/>
    </source>
</evidence>
<dbReference type="GO" id="GO:0046872">
    <property type="term" value="F:metal ion binding"/>
    <property type="evidence" value="ECO:0007669"/>
    <property type="project" value="UniProtKB-KW"/>
</dbReference>
<proteinExistence type="predicted"/>
<reference evidence="7" key="1">
    <citation type="submission" date="2016-11" db="UniProtKB">
        <authorList>
            <consortium name="WormBaseParasite"/>
        </authorList>
    </citation>
    <scope>IDENTIFICATION</scope>
</reference>
<keyword evidence="4" id="KW-0677">Repeat</keyword>
<evidence type="ECO:0000256" key="3">
    <source>
        <dbReference type="ARBA" id="ARBA00022723"/>
    </source>
</evidence>
<dbReference type="GO" id="GO:0005737">
    <property type="term" value="C:cytoplasm"/>
    <property type="evidence" value="ECO:0007669"/>
    <property type="project" value="UniProtKB-SubCell"/>
</dbReference>